<sequence>MMAECEQSTTLDELSDWLLDEENQVETSEHTALSAHIDRCPICSQRVSSLRQLTRVTSDLKEHDLAEQTQDTGWLDTILSNIVFETRSGRSIPLASDFEQDSLSVTEGAVIAAVRSAADTLDDVLIGKCRLHGDLETLGAPVTVEVTASLRSGGDRVQSTIRLRELIVAELARVSEMNVEKISIEFNEFFESTGSSEDPAKLSPAESGVS</sequence>
<protein>
    <recommendedName>
        <fullName evidence="3">Asp23/Gls24 family envelope stress response protein</fullName>
    </recommendedName>
</protein>
<evidence type="ECO:0000313" key="1">
    <source>
        <dbReference type="EMBL" id="GGH62200.1"/>
    </source>
</evidence>
<reference evidence="1 2" key="1">
    <citation type="journal article" date="2014" name="Int. J. Syst. Evol. Microbiol.">
        <title>Complete genome sequence of Corynebacterium casei LMG S-19264T (=DSM 44701T), isolated from a smear-ripened cheese.</title>
        <authorList>
            <consortium name="US DOE Joint Genome Institute (JGI-PGF)"/>
            <person name="Walter F."/>
            <person name="Albersmeier A."/>
            <person name="Kalinowski J."/>
            <person name="Ruckert C."/>
        </authorList>
    </citation>
    <scope>NUCLEOTIDE SEQUENCE [LARGE SCALE GENOMIC DNA]</scope>
    <source>
        <strain evidence="1 2">CCM 8669</strain>
    </source>
</reference>
<organism evidence="1 2">
    <name type="scientific">Rothia aerolata</name>
    <dbReference type="NCBI Taxonomy" id="1812262"/>
    <lineage>
        <taxon>Bacteria</taxon>
        <taxon>Bacillati</taxon>
        <taxon>Actinomycetota</taxon>
        <taxon>Actinomycetes</taxon>
        <taxon>Micrococcales</taxon>
        <taxon>Micrococcaceae</taxon>
        <taxon>Rothia</taxon>
    </lineage>
</organism>
<name>A0A917ISQ9_9MICC</name>
<accession>A0A917ISQ9</accession>
<dbReference type="RefSeq" id="WP_188359371.1">
    <property type="nucleotide sequence ID" value="NZ_BMDC01000001.1"/>
</dbReference>
<keyword evidence="2" id="KW-1185">Reference proteome</keyword>
<gene>
    <name evidence="1" type="ORF">GCM10007359_12200</name>
</gene>
<dbReference type="EMBL" id="BMDC01000001">
    <property type="protein sequence ID" value="GGH62200.1"/>
    <property type="molecule type" value="Genomic_DNA"/>
</dbReference>
<proteinExistence type="predicted"/>
<dbReference type="AlphaFoldDB" id="A0A917ISQ9"/>
<evidence type="ECO:0008006" key="3">
    <source>
        <dbReference type="Google" id="ProtNLM"/>
    </source>
</evidence>
<evidence type="ECO:0000313" key="2">
    <source>
        <dbReference type="Proteomes" id="UP000600171"/>
    </source>
</evidence>
<comment type="caution">
    <text evidence="1">The sequence shown here is derived from an EMBL/GenBank/DDBJ whole genome shotgun (WGS) entry which is preliminary data.</text>
</comment>
<dbReference type="Proteomes" id="UP000600171">
    <property type="component" value="Unassembled WGS sequence"/>
</dbReference>